<organism evidence="1 2">
    <name type="scientific">Pantoea phage vB_PagM_LIET2</name>
    <dbReference type="NCBI Taxonomy" id="2508071"/>
    <lineage>
        <taxon>Viruses</taxon>
        <taxon>Duplodnaviria</taxon>
        <taxon>Heunggongvirae</taxon>
        <taxon>Uroviricota</taxon>
        <taxon>Caudoviricetes</taxon>
        <taxon>Lietduovirus</taxon>
        <taxon>Lietduovirus LIET2</taxon>
    </lineage>
</organism>
<keyword evidence="2" id="KW-1185">Reference proteome</keyword>
<gene>
    <name evidence="1" type="ORF">LIET2_gp044</name>
</gene>
<evidence type="ECO:0000313" key="1">
    <source>
        <dbReference type="EMBL" id="QAX92296.1"/>
    </source>
</evidence>
<reference evidence="1 2" key="1">
    <citation type="submission" date="2019-01" db="EMBL/GenBank/DDBJ databases">
        <title>Complete genome sequence of Pantoea phage vB_PagM_LIET2.</title>
        <authorList>
            <person name="Truncaite L."/>
            <person name="Simoliuniene M."/>
            <person name="Kazlauskas D."/>
            <person name="Meskys R."/>
            <person name="Simoliunas E."/>
        </authorList>
    </citation>
    <scope>NUCLEOTIDE SEQUENCE [LARGE SCALE GENOMIC DNA]</scope>
</reference>
<dbReference type="Proteomes" id="UP000289486">
    <property type="component" value="Segment"/>
</dbReference>
<protein>
    <submittedName>
        <fullName evidence="1">Uncharacterized protein</fullName>
    </submittedName>
</protein>
<evidence type="ECO:0000313" key="2">
    <source>
        <dbReference type="Proteomes" id="UP000289486"/>
    </source>
</evidence>
<proteinExistence type="predicted"/>
<sequence>MTDQELHDQVMRQMAVLIYNQPAVQQALTNVSKVTRTRGDMTEAGVRFVQAVADVALTFAQDPTAMAQAIDASPKTIEQAVPKPGVYPATAICDGDIILNGGSPWLVTKVLAGRDEVQITLENGAVIAVLPDTQINLVQSHESNLSE</sequence>
<name>A0A411AW31_9CAUD</name>
<accession>A0A411AW31</accession>
<dbReference type="EMBL" id="MK388689">
    <property type="protein sequence ID" value="QAX92296.1"/>
    <property type="molecule type" value="Genomic_DNA"/>
</dbReference>